<proteinExistence type="predicted"/>
<dbReference type="Proteomes" id="UP000019146">
    <property type="component" value="Chromosome 1"/>
</dbReference>
<name>A0A0P0R5Y9_9BURK</name>
<dbReference type="EMBL" id="CP012746">
    <property type="protein sequence ID" value="ALL63700.1"/>
    <property type="molecule type" value="Genomic_DNA"/>
</dbReference>
<sequence length="62" mass="7163">MLHVSSRIGAGKNQRSAILLSFARGRNWRKLTLLTIGNSFQPGCRAWRGNHPEFQRNWGEKR</sequence>
<organism evidence="1 2">
    <name type="scientific">Paraburkholderia caribensis MBA4</name>
    <dbReference type="NCBI Taxonomy" id="1323664"/>
    <lineage>
        <taxon>Bacteria</taxon>
        <taxon>Pseudomonadati</taxon>
        <taxon>Pseudomonadota</taxon>
        <taxon>Betaproteobacteria</taxon>
        <taxon>Burkholderiales</taxon>
        <taxon>Burkholderiaceae</taxon>
        <taxon>Paraburkholderia</taxon>
    </lineage>
</organism>
<gene>
    <name evidence="1" type="ORF">K788_0007165</name>
</gene>
<dbReference type="AlphaFoldDB" id="A0A0P0R5Y9"/>
<protein>
    <submittedName>
        <fullName evidence="1">Uncharacterized protein</fullName>
    </submittedName>
</protein>
<accession>A0A0P0R5Y9</accession>
<dbReference type="KEGG" id="bcai:K788_0007165"/>
<reference evidence="1 2" key="1">
    <citation type="journal article" date="2014" name="Genome Announc.">
        <title>Draft Genome Sequence of the Haloacid-Degrading Burkholderia caribensis Strain MBA4.</title>
        <authorList>
            <person name="Pan Y."/>
            <person name="Kong K.F."/>
            <person name="Tsang J.S."/>
        </authorList>
    </citation>
    <scope>NUCLEOTIDE SEQUENCE [LARGE SCALE GENOMIC DNA]</scope>
    <source>
        <strain evidence="1 2">MBA4</strain>
    </source>
</reference>
<evidence type="ECO:0000313" key="2">
    <source>
        <dbReference type="Proteomes" id="UP000019146"/>
    </source>
</evidence>
<evidence type="ECO:0000313" key="1">
    <source>
        <dbReference type="EMBL" id="ALL63700.1"/>
    </source>
</evidence>